<feature type="compositionally biased region" description="Basic and acidic residues" evidence="4">
    <location>
        <begin position="634"/>
        <end position="657"/>
    </location>
</feature>
<keyword evidence="6" id="KW-1185">Reference proteome</keyword>
<feature type="compositionally biased region" description="Low complexity" evidence="4">
    <location>
        <begin position="862"/>
        <end position="872"/>
    </location>
</feature>
<feature type="active site" evidence="2 3">
    <location>
        <position position="415"/>
    </location>
</feature>
<dbReference type="PANTHER" id="PTHR10183:SF397">
    <property type="entry name" value="CALPAIN CATALYTIC DOMAIN-CONTAINING PROTEIN"/>
    <property type="match status" value="1"/>
</dbReference>
<feature type="compositionally biased region" description="Low complexity" evidence="4">
    <location>
        <begin position="726"/>
        <end position="736"/>
    </location>
</feature>
<feature type="compositionally biased region" description="Low complexity" evidence="4">
    <location>
        <begin position="888"/>
        <end position="899"/>
    </location>
</feature>
<gene>
    <name evidence="7" type="ORF">PgNI_02005</name>
</gene>
<dbReference type="SUPFAM" id="SSF54001">
    <property type="entry name" value="Cysteine proteinases"/>
    <property type="match status" value="1"/>
</dbReference>
<keyword evidence="3" id="KW-0788">Thiol protease</keyword>
<dbReference type="PROSITE" id="PS00139">
    <property type="entry name" value="THIOL_PROTEASE_CYS"/>
    <property type="match status" value="1"/>
</dbReference>
<feature type="region of interest" description="Disordered" evidence="4">
    <location>
        <begin position="1"/>
        <end position="64"/>
    </location>
</feature>
<protein>
    <recommendedName>
        <fullName evidence="5">Calpain catalytic domain-containing protein</fullName>
    </recommendedName>
</protein>
<reference evidence="7" key="2">
    <citation type="submission" date="2019-10" db="EMBL/GenBank/DDBJ databases">
        <authorList>
            <consortium name="NCBI Genome Project"/>
        </authorList>
    </citation>
    <scope>NUCLEOTIDE SEQUENCE</scope>
    <source>
        <strain evidence="7">NI907</strain>
    </source>
</reference>
<feature type="active site" evidence="2 3">
    <location>
        <position position="209"/>
    </location>
</feature>
<comment type="similarity">
    <text evidence="1">Belongs to the peptidase C2 family.</text>
</comment>
<evidence type="ECO:0000313" key="7">
    <source>
        <dbReference type="RefSeq" id="XP_030986271.1"/>
    </source>
</evidence>
<evidence type="ECO:0000313" key="6">
    <source>
        <dbReference type="Proteomes" id="UP000515153"/>
    </source>
</evidence>
<organism evidence="6 7">
    <name type="scientific">Pyricularia grisea</name>
    <name type="common">Crabgrass-specific blast fungus</name>
    <name type="synonym">Magnaporthe grisea</name>
    <dbReference type="NCBI Taxonomy" id="148305"/>
    <lineage>
        <taxon>Eukaryota</taxon>
        <taxon>Fungi</taxon>
        <taxon>Dikarya</taxon>
        <taxon>Ascomycota</taxon>
        <taxon>Pezizomycotina</taxon>
        <taxon>Sordariomycetes</taxon>
        <taxon>Sordariomycetidae</taxon>
        <taxon>Magnaporthales</taxon>
        <taxon>Pyriculariaceae</taxon>
        <taxon>Pyricularia</taxon>
    </lineage>
</organism>
<dbReference type="AlphaFoldDB" id="A0A6P8BGV6"/>
<dbReference type="InterPro" id="IPR001300">
    <property type="entry name" value="Peptidase_C2_calpain_cat"/>
</dbReference>
<dbReference type="RefSeq" id="XP_030986271.1">
    <property type="nucleotide sequence ID" value="XM_031122076.1"/>
</dbReference>
<feature type="compositionally biased region" description="Basic and acidic residues" evidence="4">
    <location>
        <begin position="757"/>
        <end position="769"/>
    </location>
</feature>
<feature type="active site" evidence="2 3">
    <location>
        <position position="394"/>
    </location>
</feature>
<evidence type="ECO:0000256" key="1">
    <source>
        <dbReference type="ARBA" id="ARBA00007623"/>
    </source>
</evidence>
<dbReference type="KEGG" id="pgri:PgNI_02005"/>
<keyword evidence="3" id="KW-0645">Protease</keyword>
<feature type="compositionally biased region" description="Polar residues" evidence="4">
    <location>
        <begin position="20"/>
        <end position="37"/>
    </location>
</feature>
<evidence type="ECO:0000259" key="5">
    <source>
        <dbReference type="PROSITE" id="PS50203"/>
    </source>
</evidence>
<dbReference type="PANTHER" id="PTHR10183">
    <property type="entry name" value="CALPAIN"/>
    <property type="match status" value="1"/>
</dbReference>
<feature type="region of interest" description="Disordered" evidence="4">
    <location>
        <begin position="991"/>
        <end position="1065"/>
    </location>
</feature>
<dbReference type="GeneID" id="41956988"/>
<dbReference type="InterPro" id="IPR022684">
    <property type="entry name" value="Calpain_cysteine_protease"/>
</dbReference>
<dbReference type="Proteomes" id="UP000515153">
    <property type="component" value="Unplaced"/>
</dbReference>
<dbReference type="Gene3D" id="3.90.70.10">
    <property type="entry name" value="Cysteine proteinases"/>
    <property type="match status" value="1"/>
</dbReference>
<evidence type="ECO:0000256" key="3">
    <source>
        <dbReference type="PROSITE-ProRule" id="PRU00239"/>
    </source>
</evidence>
<evidence type="ECO:0000256" key="2">
    <source>
        <dbReference type="PIRSR" id="PIRSR622684-1"/>
    </source>
</evidence>
<feature type="compositionally biased region" description="Acidic residues" evidence="4">
    <location>
        <begin position="902"/>
        <end position="925"/>
    </location>
</feature>
<dbReference type="InterPro" id="IPR000169">
    <property type="entry name" value="Pept_cys_AS"/>
</dbReference>
<feature type="domain" description="Calpain catalytic" evidence="5">
    <location>
        <begin position="181"/>
        <end position="474"/>
    </location>
</feature>
<name>A0A6P8BGV6_PYRGI</name>
<dbReference type="Pfam" id="PF00648">
    <property type="entry name" value="Peptidase_C2"/>
    <property type="match status" value="1"/>
</dbReference>
<dbReference type="SMART" id="SM00230">
    <property type="entry name" value="CysPc"/>
    <property type="match status" value="1"/>
</dbReference>
<evidence type="ECO:0000256" key="4">
    <source>
        <dbReference type="SAM" id="MobiDB-lite"/>
    </source>
</evidence>
<reference evidence="7" key="3">
    <citation type="submission" date="2025-08" db="UniProtKB">
        <authorList>
            <consortium name="RefSeq"/>
        </authorList>
    </citation>
    <scope>IDENTIFICATION</scope>
    <source>
        <strain evidence="7">NI907</strain>
    </source>
</reference>
<feature type="compositionally biased region" description="Pro residues" evidence="4">
    <location>
        <begin position="827"/>
        <end position="839"/>
    </location>
</feature>
<dbReference type="GO" id="GO:0006508">
    <property type="term" value="P:proteolysis"/>
    <property type="evidence" value="ECO:0007669"/>
    <property type="project" value="UniProtKB-KW"/>
</dbReference>
<dbReference type="InterPro" id="IPR038765">
    <property type="entry name" value="Papain-like_cys_pep_sf"/>
</dbReference>
<dbReference type="PROSITE" id="PS50203">
    <property type="entry name" value="CALPAIN_CAT"/>
    <property type="match status" value="1"/>
</dbReference>
<sequence>MFAPRGKGYDSDSEDEGQRLTPSPGATSSVVSLQSSGRARKEKPSLGAGGNNADDKKKKKIKLPPQHSIDKIWERFSKKTFTKALSILPFEPVPASTSSERANELLWAGYERAADECRRKVRKIIQECKRVNQRYRDPGFDLDWDLKWEKGNTLNYLGKTKFALNTSTLQDPSSTVPKAVKRVHEIFDNPTFMKNVNGSDVKQGGLGDCWLMASMSGLANVEGAIQRTCVEYNTRIGIYGFVFYRDGEWIYSIIDDKLFLKSPNWDNRSMQRDLLQQIEREEAEMVYRKTYQTGSKALFFGQNKDQNETWVPLLEKAYAKAHGDYASLAGGWIGEGLEDLSSGVTTELLTSDILDTDVFWDNELNNSNKEFLFGCSTGLLDGGTGTRDGIQERHAYNVVETRTLKDGTRLVKLRNPWGAKGRGIWEGAYSDGSKEWNRQVQEELGHSFGSDSVFWITYDDLLRKFQHVDRTRLFSDPDWRVSQRWIGVDVPWRAQYHEKFHVKLTRDSPLVLVLSQLDDRYFKGLRGQYVFDLHFRVHEQGRPDAEDYIVRSHANYLMERSVGVELPDMAAGNYSIWICVSGERLNGSSSVEEVVARECRARVENEKLAQVGRAYDLAHSKAAAHLAEVARQRRACDHSKADEERKKERKANWERRRLQTVVHKKQRDKNLAKRERRKKERREAAEKKKAEEEAAKLAAEPKVEEKKAEDVKTDDADKSQTEKPAAETAETPADEPNATDEDVVVETPTNADEPNNEADKQAVDTKPTHIDAPTDPSSSSECKQDAESITSSDSSPQDTPMDTPQSEKSDTVTPGPDTDNGSSEKVPVPPVTGGPPPEPESTDSKATNTLPIVCQYHKEQQAEAQKQLLAAQEEQKKLEQQQREQQEHQQQQQAQNQRDPYSEDDSSDSPVSDWDDLFDSSDDDTANPKVQLREQTAAAQAAGLPNPVLVDIDETDNEDARAEPWNAVCVVGFRVYSKDEALELRVVMEGGGLSEGGMGEKGEMDLDDAMNNAGGARSEVKKDETNKEDGGGELAKYATIVSKDGEEYEKAAVPPVSTKDGEDKS</sequence>
<dbReference type="PRINTS" id="PR00704">
    <property type="entry name" value="CALPAIN"/>
</dbReference>
<reference evidence="7" key="1">
    <citation type="journal article" date="2019" name="Mol. Biol. Evol.">
        <title>Blast fungal genomes show frequent chromosomal changes, gene gains and losses, and effector gene turnover.</title>
        <authorList>
            <person name="Gomez Luciano L.B."/>
            <person name="Jason Tsai I."/>
            <person name="Chuma I."/>
            <person name="Tosa Y."/>
            <person name="Chen Y.H."/>
            <person name="Li J.Y."/>
            <person name="Li M.Y."/>
            <person name="Jade Lu M.Y."/>
            <person name="Nakayashiki H."/>
            <person name="Li W.H."/>
        </authorList>
    </citation>
    <scope>NUCLEOTIDE SEQUENCE</scope>
    <source>
        <strain evidence="7">NI907</strain>
    </source>
</reference>
<dbReference type="GO" id="GO:0004198">
    <property type="term" value="F:calcium-dependent cysteine-type endopeptidase activity"/>
    <property type="evidence" value="ECO:0007669"/>
    <property type="project" value="InterPro"/>
</dbReference>
<feature type="compositionally biased region" description="Basic and acidic residues" evidence="4">
    <location>
        <begin position="681"/>
        <end position="725"/>
    </location>
</feature>
<feature type="compositionally biased region" description="Basic and acidic residues" evidence="4">
    <location>
        <begin position="1018"/>
        <end position="1030"/>
    </location>
</feature>
<feature type="region of interest" description="Disordered" evidence="4">
    <location>
        <begin position="634"/>
        <end position="959"/>
    </location>
</feature>
<accession>A0A6P8BGV6</accession>
<keyword evidence="3" id="KW-0378">Hydrolase</keyword>
<feature type="compositionally biased region" description="Polar residues" evidence="4">
    <location>
        <begin position="775"/>
        <end position="804"/>
    </location>
</feature>
<proteinExistence type="inferred from homology"/>
<feature type="compositionally biased region" description="Basic and acidic residues" evidence="4">
    <location>
        <begin position="873"/>
        <end position="887"/>
    </location>
</feature>